<evidence type="ECO:0000256" key="1">
    <source>
        <dbReference type="ARBA" id="ARBA00007290"/>
    </source>
</evidence>
<keyword evidence="6" id="KW-1185">Reference proteome</keyword>
<feature type="domain" description="OTU" evidence="4">
    <location>
        <begin position="74"/>
        <end position="211"/>
    </location>
</feature>
<dbReference type="SUPFAM" id="SSF54001">
    <property type="entry name" value="Cysteine proteinases"/>
    <property type="match status" value="1"/>
</dbReference>
<gene>
    <name evidence="5" type="ORF">FSP39_002648</name>
</gene>
<accession>A0AA88XV61</accession>
<evidence type="ECO:0000256" key="3">
    <source>
        <dbReference type="SAM" id="MobiDB-lite"/>
    </source>
</evidence>
<dbReference type="Pfam" id="PF02338">
    <property type="entry name" value="OTU"/>
    <property type="match status" value="1"/>
</dbReference>
<dbReference type="InterPro" id="IPR038765">
    <property type="entry name" value="Papain-like_cys_pep_sf"/>
</dbReference>
<dbReference type="CDD" id="cd22791">
    <property type="entry name" value="OTU_VRTN"/>
    <property type="match status" value="1"/>
</dbReference>
<dbReference type="GO" id="GO:0000785">
    <property type="term" value="C:chromatin"/>
    <property type="evidence" value="ECO:0007669"/>
    <property type="project" value="TreeGrafter"/>
</dbReference>
<protein>
    <recommendedName>
        <fullName evidence="2">Vertnin</fullName>
    </recommendedName>
</protein>
<evidence type="ECO:0000313" key="6">
    <source>
        <dbReference type="Proteomes" id="UP001186944"/>
    </source>
</evidence>
<evidence type="ECO:0000256" key="2">
    <source>
        <dbReference type="ARBA" id="ARBA00020188"/>
    </source>
</evidence>
<dbReference type="InterPro" id="IPR047273">
    <property type="entry name" value="VRTN_OTU_dom"/>
</dbReference>
<dbReference type="InterPro" id="IPR003323">
    <property type="entry name" value="OTU_dom"/>
</dbReference>
<dbReference type="AlphaFoldDB" id="A0AA88XV61"/>
<dbReference type="PANTHER" id="PTHR16081:SF0">
    <property type="entry name" value="VERTNIN"/>
    <property type="match status" value="1"/>
</dbReference>
<name>A0AA88XV61_PINIB</name>
<evidence type="ECO:0000259" key="4">
    <source>
        <dbReference type="PROSITE" id="PS50802"/>
    </source>
</evidence>
<comment type="similarity">
    <text evidence="1">Belongs to the vertnin family.</text>
</comment>
<organism evidence="5 6">
    <name type="scientific">Pinctada imbricata</name>
    <name type="common">Atlantic pearl-oyster</name>
    <name type="synonym">Pinctada martensii</name>
    <dbReference type="NCBI Taxonomy" id="66713"/>
    <lineage>
        <taxon>Eukaryota</taxon>
        <taxon>Metazoa</taxon>
        <taxon>Spiralia</taxon>
        <taxon>Lophotrochozoa</taxon>
        <taxon>Mollusca</taxon>
        <taxon>Bivalvia</taxon>
        <taxon>Autobranchia</taxon>
        <taxon>Pteriomorphia</taxon>
        <taxon>Pterioida</taxon>
        <taxon>Pterioidea</taxon>
        <taxon>Pteriidae</taxon>
        <taxon>Pinctada</taxon>
    </lineage>
</organism>
<evidence type="ECO:0000313" key="5">
    <source>
        <dbReference type="EMBL" id="KAK3092422.1"/>
    </source>
</evidence>
<dbReference type="EMBL" id="VSWD01000009">
    <property type="protein sequence ID" value="KAK3092422.1"/>
    <property type="molecule type" value="Genomic_DNA"/>
</dbReference>
<sequence length="299" mass="34174">MDEIKRWESAHSIISKAAREGWNSLKFQISIREKSLIQGVLPITNVKLSDLSPSVREDSKSRLLFPKDVSHENLTPIEVLGDGNCFFRSISNSLFGSEGRHVECRVRCMIELVMNTSRYLRQDTYTDMSSNRADMHYVLETSISDEARVSDDMTKSLQNEILRSVKNGYYSSLIHLYASVNALNRRIVTIFPSIQNVTINREVHNQTVRPLPQTSQRNGPPLFIMWTHTSNTNLINWRPNHFVSCHEKSDSSQESTLEDPPLKKHKVSDDFPAHSNEPGDPDKDMPSKDPDEQEMPGVY</sequence>
<dbReference type="Gene3D" id="3.90.70.80">
    <property type="match status" value="1"/>
</dbReference>
<dbReference type="Proteomes" id="UP001186944">
    <property type="component" value="Unassembled WGS sequence"/>
</dbReference>
<proteinExistence type="inferred from homology"/>
<comment type="caution">
    <text evidence="5">The sequence shown here is derived from an EMBL/GenBank/DDBJ whole genome shotgun (WGS) entry which is preliminary data.</text>
</comment>
<feature type="region of interest" description="Disordered" evidence="3">
    <location>
        <begin position="245"/>
        <end position="299"/>
    </location>
</feature>
<reference evidence="5" key="1">
    <citation type="submission" date="2019-08" db="EMBL/GenBank/DDBJ databases">
        <title>The improved chromosome-level genome for the pearl oyster Pinctada fucata martensii using PacBio sequencing and Hi-C.</title>
        <authorList>
            <person name="Zheng Z."/>
        </authorList>
    </citation>
    <scope>NUCLEOTIDE SEQUENCE</scope>
    <source>
        <strain evidence="5">ZZ-2019</strain>
        <tissue evidence="5">Adductor muscle</tissue>
    </source>
</reference>
<dbReference type="GO" id="GO:0006357">
    <property type="term" value="P:regulation of transcription by RNA polymerase II"/>
    <property type="evidence" value="ECO:0007669"/>
    <property type="project" value="TreeGrafter"/>
</dbReference>
<dbReference type="PANTHER" id="PTHR16081">
    <property type="entry name" value="VERTNIN"/>
    <property type="match status" value="1"/>
</dbReference>
<feature type="compositionally biased region" description="Basic and acidic residues" evidence="3">
    <location>
        <begin position="280"/>
        <end position="290"/>
    </location>
</feature>
<dbReference type="InterPro" id="IPR038822">
    <property type="entry name" value="Vertnin-like"/>
</dbReference>
<dbReference type="PROSITE" id="PS50802">
    <property type="entry name" value="OTU"/>
    <property type="match status" value="1"/>
</dbReference>